<reference evidence="2 3" key="1">
    <citation type="journal article" date="2024" name="BMC Genomics">
        <title>De novo assembly and annotation of Popillia japonica's genome with initial clues to its potential as an invasive pest.</title>
        <authorList>
            <person name="Cucini C."/>
            <person name="Boschi S."/>
            <person name="Funari R."/>
            <person name="Cardaioli E."/>
            <person name="Iannotti N."/>
            <person name="Marturano G."/>
            <person name="Paoli F."/>
            <person name="Bruttini M."/>
            <person name="Carapelli A."/>
            <person name="Frati F."/>
            <person name="Nardi F."/>
        </authorList>
    </citation>
    <scope>NUCLEOTIDE SEQUENCE [LARGE SCALE GENOMIC DNA]</scope>
    <source>
        <strain evidence="2">DMR45628</strain>
    </source>
</reference>
<dbReference type="SUPFAM" id="SSF52980">
    <property type="entry name" value="Restriction endonuclease-like"/>
    <property type="match status" value="1"/>
</dbReference>
<keyword evidence="3" id="KW-1185">Reference proteome</keyword>
<evidence type="ECO:0000313" key="2">
    <source>
        <dbReference type="EMBL" id="KAK9685425.1"/>
    </source>
</evidence>
<dbReference type="InterPro" id="IPR011604">
    <property type="entry name" value="PDDEXK-like_dom_sf"/>
</dbReference>
<comment type="caution">
    <text evidence="2">The sequence shown here is derived from an EMBL/GenBank/DDBJ whole genome shotgun (WGS) entry which is preliminary data.</text>
</comment>
<dbReference type="InterPro" id="IPR011335">
    <property type="entry name" value="Restrct_endonuc-II-like"/>
</dbReference>
<dbReference type="InterPro" id="IPR051703">
    <property type="entry name" value="NF-kappa-B_Signaling_Reg"/>
</dbReference>
<dbReference type="Proteomes" id="UP001458880">
    <property type="component" value="Unassembled WGS sequence"/>
</dbReference>
<proteinExistence type="predicted"/>
<dbReference type="GO" id="GO:0006281">
    <property type="term" value="P:DNA repair"/>
    <property type="evidence" value="ECO:0007669"/>
    <property type="project" value="UniProtKB-ARBA"/>
</dbReference>
<name>A0AAW1I8C4_POPJA</name>
<dbReference type="EMBL" id="JASPKY010000777">
    <property type="protein sequence ID" value="KAK9685425.1"/>
    <property type="molecule type" value="Genomic_DNA"/>
</dbReference>
<dbReference type="Gene3D" id="3.90.320.10">
    <property type="match status" value="1"/>
</dbReference>
<protein>
    <submittedName>
        <fullName evidence="2">YqaJ-like viral recombinase domain</fullName>
    </submittedName>
</protein>
<dbReference type="InterPro" id="IPR019080">
    <property type="entry name" value="YqaJ_viral_recombinase"/>
</dbReference>
<dbReference type="CDD" id="cd22343">
    <property type="entry name" value="PDDEXK_lambda_exonuclease-like"/>
    <property type="match status" value="1"/>
</dbReference>
<evidence type="ECO:0000313" key="3">
    <source>
        <dbReference type="Proteomes" id="UP001458880"/>
    </source>
</evidence>
<dbReference type="PANTHER" id="PTHR46609">
    <property type="entry name" value="EXONUCLEASE, PHAGE-TYPE/RECB, C-TERMINAL DOMAIN-CONTAINING PROTEIN"/>
    <property type="match status" value="1"/>
</dbReference>
<dbReference type="AlphaFoldDB" id="A0AAW1I8C4"/>
<gene>
    <name evidence="2" type="ORF">QE152_g38053</name>
</gene>
<organism evidence="2 3">
    <name type="scientific">Popillia japonica</name>
    <name type="common">Japanese beetle</name>
    <dbReference type="NCBI Taxonomy" id="7064"/>
    <lineage>
        <taxon>Eukaryota</taxon>
        <taxon>Metazoa</taxon>
        <taxon>Ecdysozoa</taxon>
        <taxon>Arthropoda</taxon>
        <taxon>Hexapoda</taxon>
        <taxon>Insecta</taxon>
        <taxon>Pterygota</taxon>
        <taxon>Neoptera</taxon>
        <taxon>Endopterygota</taxon>
        <taxon>Coleoptera</taxon>
        <taxon>Polyphaga</taxon>
        <taxon>Scarabaeiformia</taxon>
        <taxon>Scarabaeidae</taxon>
        <taxon>Rutelinae</taxon>
        <taxon>Popillia</taxon>
    </lineage>
</organism>
<evidence type="ECO:0000259" key="1">
    <source>
        <dbReference type="Pfam" id="PF09588"/>
    </source>
</evidence>
<sequence>MLYATNIESAAVKFGCEREKMALQKFATEYDISIAPAGLFVDTDYGYIGVSPDGLVGEDALVEVKCSYKLFRSGGTLLEAAIVDRTFCLHVNSEGQLQLKRHHDYYYQIQGQLNVTKRKICYFVIYISDDVPLYVEKIFRDSTLWNNDMLPKIKNFYLNCVLPEIINKNIMNGRTCPHHARQTLI</sequence>
<accession>A0AAW1I8C4</accession>
<dbReference type="PANTHER" id="PTHR46609:SF8">
    <property type="entry name" value="YQAJ VIRAL RECOMBINASE DOMAIN-CONTAINING PROTEIN"/>
    <property type="match status" value="1"/>
</dbReference>
<dbReference type="Pfam" id="PF09588">
    <property type="entry name" value="YqaJ"/>
    <property type="match status" value="1"/>
</dbReference>
<feature type="domain" description="YqaJ viral recombinase" evidence="1">
    <location>
        <begin position="7"/>
        <end position="118"/>
    </location>
</feature>